<evidence type="ECO:0000313" key="2">
    <source>
        <dbReference type="Proteomes" id="UP000189701"/>
    </source>
</evidence>
<feature type="compositionally biased region" description="Low complexity" evidence="1">
    <location>
        <begin position="24"/>
        <end position="48"/>
    </location>
</feature>
<dbReference type="Proteomes" id="UP000189701">
    <property type="component" value="Unplaced"/>
</dbReference>
<organism evidence="2 3">
    <name type="scientific">Nicotiana sylvestris</name>
    <name type="common">Wood tobacco</name>
    <name type="synonym">South American tobacco</name>
    <dbReference type="NCBI Taxonomy" id="4096"/>
    <lineage>
        <taxon>Eukaryota</taxon>
        <taxon>Viridiplantae</taxon>
        <taxon>Streptophyta</taxon>
        <taxon>Embryophyta</taxon>
        <taxon>Tracheophyta</taxon>
        <taxon>Spermatophyta</taxon>
        <taxon>Magnoliopsida</taxon>
        <taxon>eudicotyledons</taxon>
        <taxon>Gunneridae</taxon>
        <taxon>Pentapetalae</taxon>
        <taxon>asterids</taxon>
        <taxon>lamiids</taxon>
        <taxon>Solanales</taxon>
        <taxon>Solanaceae</taxon>
        <taxon>Nicotianoideae</taxon>
        <taxon>Nicotianeae</taxon>
        <taxon>Nicotiana</taxon>
    </lineage>
</organism>
<dbReference type="RefSeq" id="XP_009780814.1">
    <property type="nucleotide sequence ID" value="XM_009782512.1"/>
</dbReference>
<dbReference type="AlphaFoldDB" id="A0A1U7X1R0"/>
<evidence type="ECO:0000313" key="3">
    <source>
        <dbReference type="RefSeq" id="XP_009780814.1"/>
    </source>
</evidence>
<sequence length="134" mass="13934">MANEQSSPSPAINTTPTSPPSLTLPPKTHSFTIPDTTVPIPVSSSSTVAFTPPSNPVSLPSIANPTSPPFSDQTKSATPQASEVSKEDPDQYLNSSVLDLVAPMESPEKEAAQNIMAFTAESLMNEGASPLPKS</sequence>
<name>A0A1U7X1R0_NICSY</name>
<gene>
    <name evidence="3" type="primary">LOC104229806</name>
</gene>
<proteinExistence type="predicted"/>
<protein>
    <submittedName>
        <fullName evidence="3">Classical arabinogalactan protein 9-like</fullName>
    </submittedName>
</protein>
<feature type="compositionally biased region" description="Polar residues" evidence="1">
    <location>
        <begin position="56"/>
        <end position="83"/>
    </location>
</feature>
<feature type="region of interest" description="Disordered" evidence="1">
    <location>
        <begin position="1"/>
        <end position="92"/>
    </location>
</feature>
<evidence type="ECO:0000256" key="1">
    <source>
        <dbReference type="SAM" id="MobiDB-lite"/>
    </source>
</evidence>
<reference evidence="3" key="2">
    <citation type="submission" date="2025-08" db="UniProtKB">
        <authorList>
            <consortium name="RefSeq"/>
        </authorList>
    </citation>
    <scope>IDENTIFICATION</scope>
    <source>
        <tissue evidence="3">Leaf</tissue>
    </source>
</reference>
<dbReference type="OrthoDB" id="10514642at2759"/>
<keyword evidence="2" id="KW-1185">Reference proteome</keyword>
<reference evidence="2" key="1">
    <citation type="journal article" date="2013" name="Genome Biol.">
        <title>Reference genomes and transcriptomes of Nicotiana sylvestris and Nicotiana tomentosiformis.</title>
        <authorList>
            <person name="Sierro N."/>
            <person name="Battey J.N."/>
            <person name="Ouadi S."/>
            <person name="Bovet L."/>
            <person name="Goepfert S."/>
            <person name="Bakaher N."/>
            <person name="Peitsch M.C."/>
            <person name="Ivanov N.V."/>
        </authorList>
    </citation>
    <scope>NUCLEOTIDE SEQUENCE [LARGE SCALE GENOMIC DNA]</scope>
</reference>
<accession>A0A1U7X1R0</accession>
<feature type="compositionally biased region" description="Polar residues" evidence="1">
    <location>
        <begin position="1"/>
        <end position="13"/>
    </location>
</feature>